<dbReference type="RefSeq" id="WP_200798207.1">
    <property type="nucleotide sequence ID" value="NZ_FSRA01000001.1"/>
</dbReference>
<dbReference type="Pfam" id="PF19625">
    <property type="entry name" value="DUF6130"/>
    <property type="match status" value="2"/>
</dbReference>
<dbReference type="InterPro" id="IPR046133">
    <property type="entry name" value="DUF6130"/>
</dbReference>
<reference evidence="2 3" key="1">
    <citation type="submission" date="2016-11" db="EMBL/GenBank/DDBJ databases">
        <authorList>
            <person name="Jaros S."/>
            <person name="Januszkiewicz K."/>
            <person name="Wedrychowicz H."/>
        </authorList>
    </citation>
    <scope>NUCLEOTIDE SEQUENCE [LARGE SCALE GENOMIC DNA]</scope>
    <source>
        <strain evidence="2 3">DSM 24787</strain>
    </source>
</reference>
<keyword evidence="1" id="KW-0732">Signal</keyword>
<dbReference type="EMBL" id="FSRA01000001">
    <property type="protein sequence ID" value="SIN68710.1"/>
    <property type="molecule type" value="Genomic_DNA"/>
</dbReference>
<gene>
    <name evidence="2" type="ORF">SAMN04488055_0629</name>
</gene>
<name>A0A1N6DD29_9BACT</name>
<feature type="chain" id="PRO_5012523219" description="DUF4399 domain-containing protein" evidence="1">
    <location>
        <begin position="17"/>
        <end position="304"/>
    </location>
</feature>
<dbReference type="AlphaFoldDB" id="A0A1N6DD29"/>
<evidence type="ECO:0008006" key="4">
    <source>
        <dbReference type="Google" id="ProtNLM"/>
    </source>
</evidence>
<evidence type="ECO:0000313" key="3">
    <source>
        <dbReference type="Proteomes" id="UP000185003"/>
    </source>
</evidence>
<accession>A0A1N6DD29</accession>
<protein>
    <recommendedName>
        <fullName evidence="4">DUF4399 domain-containing protein</fullName>
    </recommendedName>
</protein>
<keyword evidence="3" id="KW-1185">Reference proteome</keyword>
<sequence length="304" mass="32429">MKRIIMYLLTFSSVLAGMAQSLHLRTAAPVIALANEPAAKLVADAPLPASLAQGRVVIQYYAQNLRILPVYGSGALDVSPRIGHLHVTVDDAPWHWADGSNEPLIVNGLAPGPHHILLELADPTHKVIDSKAVSFVIPEVTGGIHAHHAGSEIHGTVATSTIIPAATPLTAREFNGPAPVVPLDSEPAPVLVVDQPLAEPLATGRVIVQYRTQHLRILPAFGTAALSVSPRIGHIHVTVDGGPWRWADSSNEPIIIVGMKPGPHKILVELVDPTHKTITQQTISFTVPEASLYHGATDHVIQRK</sequence>
<feature type="signal peptide" evidence="1">
    <location>
        <begin position="1"/>
        <end position="16"/>
    </location>
</feature>
<organism evidence="2 3">
    <name type="scientific">Chitinophaga niabensis</name>
    <dbReference type="NCBI Taxonomy" id="536979"/>
    <lineage>
        <taxon>Bacteria</taxon>
        <taxon>Pseudomonadati</taxon>
        <taxon>Bacteroidota</taxon>
        <taxon>Chitinophagia</taxon>
        <taxon>Chitinophagales</taxon>
        <taxon>Chitinophagaceae</taxon>
        <taxon>Chitinophaga</taxon>
    </lineage>
</organism>
<evidence type="ECO:0000313" key="2">
    <source>
        <dbReference type="EMBL" id="SIN68710.1"/>
    </source>
</evidence>
<dbReference type="Proteomes" id="UP000185003">
    <property type="component" value="Unassembled WGS sequence"/>
</dbReference>
<proteinExistence type="predicted"/>
<evidence type="ECO:0000256" key="1">
    <source>
        <dbReference type="SAM" id="SignalP"/>
    </source>
</evidence>